<evidence type="ECO:0000313" key="4">
    <source>
        <dbReference type="EMBL" id="KKP03500.1"/>
    </source>
</evidence>
<evidence type="ECO:0000259" key="3">
    <source>
        <dbReference type="PROSITE" id="PS50048"/>
    </source>
</evidence>
<dbReference type="Pfam" id="PF00172">
    <property type="entry name" value="Zn_clus"/>
    <property type="match status" value="1"/>
</dbReference>
<name>A0A0F9XG14_TRIHA</name>
<dbReference type="PANTHER" id="PTHR37534:SF46">
    <property type="entry name" value="ZN(II)2CYS6 TRANSCRIPTION FACTOR (EUROFUNG)"/>
    <property type="match status" value="1"/>
</dbReference>
<organism evidence="4 5">
    <name type="scientific">Trichoderma harzianum</name>
    <name type="common">Hypocrea lixii</name>
    <dbReference type="NCBI Taxonomy" id="5544"/>
    <lineage>
        <taxon>Eukaryota</taxon>
        <taxon>Fungi</taxon>
        <taxon>Dikarya</taxon>
        <taxon>Ascomycota</taxon>
        <taxon>Pezizomycotina</taxon>
        <taxon>Sordariomycetes</taxon>
        <taxon>Hypocreomycetidae</taxon>
        <taxon>Hypocreales</taxon>
        <taxon>Hypocreaceae</taxon>
        <taxon>Trichoderma</taxon>
    </lineage>
</organism>
<dbReference type="Pfam" id="PF11951">
    <property type="entry name" value="Fungal_trans_2"/>
    <property type="match status" value="1"/>
</dbReference>
<accession>A0A0F9XG14</accession>
<feature type="domain" description="Zn(2)-C6 fungal-type" evidence="3">
    <location>
        <begin position="14"/>
        <end position="42"/>
    </location>
</feature>
<keyword evidence="2" id="KW-0539">Nucleus</keyword>
<comment type="subcellular location">
    <subcellularLocation>
        <location evidence="1">Nucleus</location>
    </subcellularLocation>
</comment>
<comment type="caution">
    <text evidence="4">The sequence shown here is derived from an EMBL/GenBank/DDBJ whole genome shotgun (WGS) entry which is preliminary data.</text>
</comment>
<dbReference type="SUPFAM" id="SSF57701">
    <property type="entry name" value="Zn2/Cys6 DNA-binding domain"/>
    <property type="match status" value="1"/>
</dbReference>
<dbReference type="GO" id="GO:0005634">
    <property type="term" value="C:nucleus"/>
    <property type="evidence" value="ECO:0007669"/>
    <property type="project" value="UniProtKB-SubCell"/>
</dbReference>
<dbReference type="InterPro" id="IPR036864">
    <property type="entry name" value="Zn2-C6_fun-type_DNA-bd_sf"/>
</dbReference>
<dbReference type="EMBL" id="JOKZ01000108">
    <property type="protein sequence ID" value="KKP03500.1"/>
    <property type="molecule type" value="Genomic_DNA"/>
</dbReference>
<gene>
    <name evidence="4" type="ORF">THAR02_04420</name>
</gene>
<dbReference type="PROSITE" id="PS50048">
    <property type="entry name" value="ZN2_CY6_FUNGAL_2"/>
    <property type="match status" value="1"/>
</dbReference>
<dbReference type="CDD" id="cd00067">
    <property type="entry name" value="GAL4"/>
    <property type="match status" value="1"/>
</dbReference>
<proteinExistence type="predicted"/>
<dbReference type="OMA" id="RANATKW"/>
<dbReference type="PROSITE" id="PS00463">
    <property type="entry name" value="ZN2_CY6_FUNGAL_1"/>
    <property type="match status" value="1"/>
</dbReference>
<dbReference type="PANTHER" id="PTHR37534">
    <property type="entry name" value="TRANSCRIPTIONAL ACTIVATOR PROTEIN UGA3"/>
    <property type="match status" value="1"/>
</dbReference>
<dbReference type="AlphaFoldDB" id="A0A0F9XG14"/>
<dbReference type="GO" id="GO:0000981">
    <property type="term" value="F:DNA-binding transcription factor activity, RNA polymerase II-specific"/>
    <property type="evidence" value="ECO:0007669"/>
    <property type="project" value="InterPro"/>
</dbReference>
<protein>
    <recommendedName>
        <fullName evidence="3">Zn(2)-C6 fungal-type domain-containing protein</fullName>
    </recommendedName>
</protein>
<dbReference type="Gene3D" id="4.10.240.10">
    <property type="entry name" value="Zn(2)-C6 fungal-type DNA-binding domain"/>
    <property type="match status" value="1"/>
</dbReference>
<evidence type="ECO:0000256" key="2">
    <source>
        <dbReference type="ARBA" id="ARBA00023242"/>
    </source>
</evidence>
<dbReference type="SMART" id="SM00066">
    <property type="entry name" value="GAL4"/>
    <property type="match status" value="1"/>
</dbReference>
<sequence>MSPPRKRVRRTFSACWTCRRRRVRCDGVVPGCTPCRKHSVACEGYSVELVWVDPSTGKYPPLSRRSLDSAHTWDGWPILDDEQLEKLIDGDVDGSRTQIGQLEANPFTVFETSNNHTSPKNSPYEDLVQPHHRVNRRDIHEESELSEKSDYALFNEGVYVGNFPFDQLTCLEPFSDIVDPHRHSSITLDSPILLDTLDCLPDLYARCEEELTNLGNEIRDVTDSIAALPKKSQIPRSISPIPNTFRSNSNDAAVFYHYMTWVAPLMVPVDDADNPWKSVYPSTALQDTSPASCALYHAILAQAAFNLANLYGDTNGDGPKKTAQGLEHYGTSLHQLYQCLGSSTEEEYDACMATLYTLVITGAYARQKLPWRDHFGGAGGMVTKFLGQQPWAQSSRSWVISQSLALSFEIAQTSNTHRRERSSITDTLLGDVSSRCEFGFTIGSSGQVLQVISNIRLLAERMATGDIPENPGELIQKYIAELTSPSESTEHFDIEEIWENTPRKDRAEYLQRLHLRLFRNAAIIYLFRTVLNVPPQGVVKYVSTVLQDTLSFIQLHGGAVSMWPVFIAAVEAYEVRDQQIVEQWFDISGQLGIQNRRTVREVIRAVWEKRSREAINRGLKQCQIAIDWREVQQFLGLDLLLL</sequence>
<dbReference type="Proteomes" id="UP000034112">
    <property type="component" value="Unassembled WGS sequence"/>
</dbReference>
<dbReference type="InterPro" id="IPR021858">
    <property type="entry name" value="Fun_TF"/>
</dbReference>
<reference evidence="5" key="1">
    <citation type="journal article" date="2015" name="Genome Announc.">
        <title>Draft whole-genome sequence of the biocontrol agent Trichoderma harzianum T6776.</title>
        <authorList>
            <person name="Baroncelli R."/>
            <person name="Piaggeschi G."/>
            <person name="Fiorini L."/>
            <person name="Bertolini E."/>
            <person name="Zapparata A."/>
            <person name="Pe M.E."/>
            <person name="Sarrocco S."/>
            <person name="Vannacci G."/>
        </authorList>
    </citation>
    <scope>NUCLEOTIDE SEQUENCE [LARGE SCALE GENOMIC DNA]</scope>
    <source>
        <strain evidence="5">T6776</strain>
    </source>
</reference>
<dbReference type="InterPro" id="IPR001138">
    <property type="entry name" value="Zn2Cys6_DnaBD"/>
</dbReference>
<evidence type="ECO:0000313" key="5">
    <source>
        <dbReference type="Proteomes" id="UP000034112"/>
    </source>
</evidence>
<dbReference type="GO" id="GO:0008270">
    <property type="term" value="F:zinc ion binding"/>
    <property type="evidence" value="ECO:0007669"/>
    <property type="project" value="InterPro"/>
</dbReference>
<dbReference type="OrthoDB" id="3477330at2759"/>
<evidence type="ECO:0000256" key="1">
    <source>
        <dbReference type="ARBA" id="ARBA00004123"/>
    </source>
</evidence>